<comment type="similarity">
    <text evidence="7">Belongs to the binding-protein-dependent transport system permease family.</text>
</comment>
<dbReference type="AlphaFoldDB" id="A0AAW5QS94"/>
<proteinExistence type="inferred from homology"/>
<keyword evidence="2 7" id="KW-0813">Transport</keyword>
<reference evidence="9 10" key="1">
    <citation type="submission" date="2022-04" db="EMBL/GenBank/DDBJ databases">
        <authorList>
            <person name="Ye Y.-Q."/>
            <person name="Du Z.-J."/>
        </authorList>
    </citation>
    <scope>NUCLEOTIDE SEQUENCE [LARGE SCALE GENOMIC DNA]</scope>
    <source>
        <strain evidence="9 10">A6E488</strain>
    </source>
</reference>
<dbReference type="Proteomes" id="UP001320898">
    <property type="component" value="Unassembled WGS sequence"/>
</dbReference>
<dbReference type="EMBL" id="JALIDZ010000002">
    <property type="protein sequence ID" value="MCT8970971.1"/>
    <property type="molecule type" value="Genomic_DNA"/>
</dbReference>
<name>A0AAW5QS94_9HYPH</name>
<feature type="transmembrane region" description="Helical" evidence="7">
    <location>
        <begin position="134"/>
        <end position="157"/>
    </location>
</feature>
<evidence type="ECO:0000259" key="8">
    <source>
        <dbReference type="PROSITE" id="PS50928"/>
    </source>
</evidence>
<dbReference type="GO" id="GO:0005886">
    <property type="term" value="C:plasma membrane"/>
    <property type="evidence" value="ECO:0007669"/>
    <property type="project" value="UniProtKB-SubCell"/>
</dbReference>
<feature type="transmembrane region" description="Helical" evidence="7">
    <location>
        <begin position="235"/>
        <end position="261"/>
    </location>
</feature>
<dbReference type="InterPro" id="IPR035906">
    <property type="entry name" value="MetI-like_sf"/>
</dbReference>
<accession>A0AAW5QS94</accession>
<evidence type="ECO:0000256" key="6">
    <source>
        <dbReference type="ARBA" id="ARBA00023136"/>
    </source>
</evidence>
<dbReference type="Gene3D" id="1.10.3720.10">
    <property type="entry name" value="MetI-like"/>
    <property type="match status" value="1"/>
</dbReference>
<organism evidence="9 10">
    <name type="scientific">Microbaculum marinisediminis</name>
    <dbReference type="NCBI Taxonomy" id="2931392"/>
    <lineage>
        <taxon>Bacteria</taxon>
        <taxon>Pseudomonadati</taxon>
        <taxon>Pseudomonadota</taxon>
        <taxon>Alphaproteobacteria</taxon>
        <taxon>Hyphomicrobiales</taxon>
        <taxon>Tepidamorphaceae</taxon>
        <taxon>Microbaculum</taxon>
    </lineage>
</organism>
<evidence type="ECO:0000313" key="10">
    <source>
        <dbReference type="Proteomes" id="UP001320898"/>
    </source>
</evidence>
<evidence type="ECO:0000256" key="3">
    <source>
        <dbReference type="ARBA" id="ARBA00022475"/>
    </source>
</evidence>
<dbReference type="CDD" id="cd06261">
    <property type="entry name" value="TM_PBP2"/>
    <property type="match status" value="1"/>
</dbReference>
<feature type="transmembrane region" description="Helical" evidence="7">
    <location>
        <begin position="281"/>
        <end position="307"/>
    </location>
</feature>
<evidence type="ECO:0000256" key="5">
    <source>
        <dbReference type="ARBA" id="ARBA00022989"/>
    </source>
</evidence>
<comment type="subcellular location">
    <subcellularLocation>
        <location evidence="1 7">Cell membrane</location>
        <topology evidence="1 7">Multi-pass membrane protein</topology>
    </subcellularLocation>
</comment>
<dbReference type="Pfam" id="PF00528">
    <property type="entry name" value="BPD_transp_1"/>
    <property type="match status" value="1"/>
</dbReference>
<evidence type="ECO:0000256" key="4">
    <source>
        <dbReference type="ARBA" id="ARBA00022692"/>
    </source>
</evidence>
<feature type="transmembrane region" description="Helical" evidence="7">
    <location>
        <begin position="95"/>
        <end position="122"/>
    </location>
</feature>
<evidence type="ECO:0000256" key="2">
    <source>
        <dbReference type="ARBA" id="ARBA00022448"/>
    </source>
</evidence>
<dbReference type="GO" id="GO:0071916">
    <property type="term" value="F:dipeptide transmembrane transporter activity"/>
    <property type="evidence" value="ECO:0007669"/>
    <property type="project" value="TreeGrafter"/>
</dbReference>
<dbReference type="Pfam" id="PF19300">
    <property type="entry name" value="BPD_transp_1_N"/>
    <property type="match status" value="1"/>
</dbReference>
<protein>
    <submittedName>
        <fullName evidence="9">ABC transporter permease</fullName>
    </submittedName>
</protein>
<keyword evidence="5 7" id="KW-1133">Transmembrane helix</keyword>
<gene>
    <name evidence="9" type="ORF">MUB46_03780</name>
</gene>
<keyword evidence="6 7" id="KW-0472">Membrane</keyword>
<dbReference type="PROSITE" id="PS50928">
    <property type="entry name" value="ABC_TM1"/>
    <property type="match status" value="1"/>
</dbReference>
<dbReference type="SUPFAM" id="SSF161098">
    <property type="entry name" value="MetI-like"/>
    <property type="match status" value="1"/>
</dbReference>
<feature type="transmembrane region" description="Helical" evidence="7">
    <location>
        <begin position="9"/>
        <end position="30"/>
    </location>
</feature>
<keyword evidence="10" id="KW-1185">Reference proteome</keyword>
<keyword evidence="3" id="KW-1003">Cell membrane</keyword>
<evidence type="ECO:0000256" key="7">
    <source>
        <dbReference type="RuleBase" id="RU363032"/>
    </source>
</evidence>
<dbReference type="InterPro" id="IPR045621">
    <property type="entry name" value="BPD_transp_1_N"/>
</dbReference>
<feature type="transmembrane region" description="Helical" evidence="7">
    <location>
        <begin position="177"/>
        <end position="196"/>
    </location>
</feature>
<evidence type="ECO:0000256" key="1">
    <source>
        <dbReference type="ARBA" id="ARBA00004651"/>
    </source>
</evidence>
<dbReference type="PANTHER" id="PTHR43163:SF6">
    <property type="entry name" value="DIPEPTIDE TRANSPORT SYSTEM PERMEASE PROTEIN DPPB-RELATED"/>
    <property type="match status" value="1"/>
</dbReference>
<evidence type="ECO:0000313" key="9">
    <source>
        <dbReference type="EMBL" id="MCT8970971.1"/>
    </source>
</evidence>
<dbReference type="InterPro" id="IPR000515">
    <property type="entry name" value="MetI-like"/>
</dbReference>
<sequence length="317" mass="33690">MSQLLAKRLAALVATLFATSLIVFLVMAVLPGDPAQIILGIGAQEDTLAALRHELGLDRPLIEQYLLWVGGLLTGDLGESYTYSRPVSELIGQRVLVSLPLAVFAILLSTAIAIPAGVVAAAKHNKAADIGVSALAQIGIAIPNFWFAMLLILFFAVTLGWFPAGGFAGWDEGVLPALRSLLLPAVALALPQAAILTRVTRSAVLEVLGEDHVRTARAKGLTRGAALRRHAVRNALIPVVTIMGLQFSFLLAGTIVIENVFYLPGLGRLLFQAIAQRDLIVVQSLVVLLAGAVVIVNFVVDLTYLVIDPRLRKAVHG</sequence>
<dbReference type="RefSeq" id="WP_261614548.1">
    <property type="nucleotide sequence ID" value="NZ_JALIDZ010000002.1"/>
</dbReference>
<keyword evidence="4 7" id="KW-0812">Transmembrane</keyword>
<feature type="domain" description="ABC transmembrane type-1" evidence="8">
    <location>
        <begin position="95"/>
        <end position="306"/>
    </location>
</feature>
<comment type="caution">
    <text evidence="9">The sequence shown here is derived from an EMBL/GenBank/DDBJ whole genome shotgun (WGS) entry which is preliminary data.</text>
</comment>
<dbReference type="PANTHER" id="PTHR43163">
    <property type="entry name" value="DIPEPTIDE TRANSPORT SYSTEM PERMEASE PROTEIN DPPB-RELATED"/>
    <property type="match status" value="1"/>
</dbReference>